<proteinExistence type="predicted"/>
<name>A0A327JWS7_9HYPH</name>
<evidence type="ECO:0000313" key="8">
    <source>
        <dbReference type="Proteomes" id="UP000249299"/>
    </source>
</evidence>
<organism evidence="7 8">
    <name type="scientific">Rhodobium orientis</name>
    <dbReference type="NCBI Taxonomy" id="34017"/>
    <lineage>
        <taxon>Bacteria</taxon>
        <taxon>Pseudomonadati</taxon>
        <taxon>Pseudomonadota</taxon>
        <taxon>Alphaproteobacteria</taxon>
        <taxon>Hyphomicrobiales</taxon>
        <taxon>Rhodobiaceae</taxon>
        <taxon>Rhodobium</taxon>
    </lineage>
</organism>
<keyword evidence="2" id="KW-1003">Cell membrane</keyword>
<reference evidence="7 8" key="1">
    <citation type="submission" date="2017-07" db="EMBL/GenBank/DDBJ databases">
        <title>Draft Genome Sequences of Select Purple Nonsulfur Bacteria.</title>
        <authorList>
            <person name="Lasarre B."/>
            <person name="Mckinlay J.B."/>
        </authorList>
    </citation>
    <scope>NUCLEOTIDE SEQUENCE [LARGE SCALE GENOMIC DNA]</scope>
    <source>
        <strain evidence="7 8">DSM 11290</strain>
    </source>
</reference>
<evidence type="ECO:0000256" key="3">
    <source>
        <dbReference type="ARBA" id="ARBA00022692"/>
    </source>
</evidence>
<dbReference type="PANTHER" id="PTHR32196:SF72">
    <property type="entry name" value="RIBOSE IMPORT PERMEASE PROTEIN RBSC"/>
    <property type="match status" value="1"/>
</dbReference>
<feature type="transmembrane region" description="Helical" evidence="6">
    <location>
        <begin position="276"/>
        <end position="298"/>
    </location>
</feature>
<accession>A0A327JWS7</accession>
<feature type="transmembrane region" description="Helical" evidence="6">
    <location>
        <begin position="53"/>
        <end position="72"/>
    </location>
</feature>
<evidence type="ECO:0000256" key="1">
    <source>
        <dbReference type="ARBA" id="ARBA00004651"/>
    </source>
</evidence>
<feature type="transmembrane region" description="Helical" evidence="6">
    <location>
        <begin position="304"/>
        <end position="321"/>
    </location>
</feature>
<dbReference type="EMBL" id="NPEV01000016">
    <property type="protein sequence ID" value="RAI27628.1"/>
    <property type="molecule type" value="Genomic_DNA"/>
</dbReference>
<feature type="transmembrane region" description="Helical" evidence="6">
    <location>
        <begin position="161"/>
        <end position="191"/>
    </location>
</feature>
<keyword evidence="5 6" id="KW-0472">Membrane</keyword>
<evidence type="ECO:0000256" key="5">
    <source>
        <dbReference type="ARBA" id="ARBA00023136"/>
    </source>
</evidence>
<sequence length="324" mass="33861">MPYKGNHMERLIRGASKINIQENIVYFAFVIVVIFFIFTLGDRFLSVVNILNIARQTAIISIMAVAMTFVIASGQIDLSVGSIAALSSLVVALCLRETDSLVLSVLVGLFVGTLIGATNGLLATKVGVPAFLVTLGMMGIAKGLAMWITNTMAVPIMDKDYNVIFGLGTVAGIPILLIWTAVVLIAGVFVMHQTPFGKKILAVGGNETGARYSGINVERVKMLAMCLTGAAAAFAGILYAGRMQAGRFTFGEGDELTVIAAVVLGGTNLYGGTARVVGAVVGSLLIGVINNGLIILGLSVSQQIIVRGMIVILAAALGLSARKR</sequence>
<dbReference type="GO" id="GO:0022857">
    <property type="term" value="F:transmembrane transporter activity"/>
    <property type="evidence" value="ECO:0007669"/>
    <property type="project" value="InterPro"/>
</dbReference>
<dbReference type="OrthoDB" id="192433at2"/>
<evidence type="ECO:0000256" key="4">
    <source>
        <dbReference type="ARBA" id="ARBA00022989"/>
    </source>
</evidence>
<feature type="transmembrane region" description="Helical" evidence="6">
    <location>
        <begin position="102"/>
        <end position="122"/>
    </location>
</feature>
<dbReference type="Proteomes" id="UP000249299">
    <property type="component" value="Unassembled WGS sequence"/>
</dbReference>
<keyword evidence="3 6" id="KW-0812">Transmembrane</keyword>
<dbReference type="CDD" id="cd06579">
    <property type="entry name" value="TM_PBP1_transp_AraH_like"/>
    <property type="match status" value="1"/>
</dbReference>
<comment type="subcellular location">
    <subcellularLocation>
        <location evidence="1">Cell membrane</location>
        <topology evidence="1">Multi-pass membrane protein</topology>
    </subcellularLocation>
</comment>
<evidence type="ECO:0000256" key="6">
    <source>
        <dbReference type="SAM" id="Phobius"/>
    </source>
</evidence>
<feature type="transmembrane region" description="Helical" evidence="6">
    <location>
        <begin position="222"/>
        <end position="240"/>
    </location>
</feature>
<dbReference type="PANTHER" id="PTHR32196">
    <property type="entry name" value="ABC TRANSPORTER PERMEASE PROTEIN YPHD-RELATED-RELATED"/>
    <property type="match status" value="1"/>
</dbReference>
<feature type="transmembrane region" description="Helical" evidence="6">
    <location>
        <begin position="128"/>
        <end position="149"/>
    </location>
</feature>
<comment type="caution">
    <text evidence="7">The sequence shown here is derived from an EMBL/GenBank/DDBJ whole genome shotgun (WGS) entry which is preliminary data.</text>
</comment>
<gene>
    <name evidence="7" type="ORF">CH339_09635</name>
</gene>
<keyword evidence="8" id="KW-1185">Reference proteome</keyword>
<dbReference type="Pfam" id="PF02653">
    <property type="entry name" value="BPD_transp_2"/>
    <property type="match status" value="1"/>
</dbReference>
<dbReference type="GO" id="GO:0005886">
    <property type="term" value="C:plasma membrane"/>
    <property type="evidence" value="ECO:0007669"/>
    <property type="project" value="UniProtKB-SubCell"/>
</dbReference>
<dbReference type="InterPro" id="IPR001851">
    <property type="entry name" value="ABC_transp_permease"/>
</dbReference>
<keyword evidence="4 6" id="KW-1133">Transmembrane helix</keyword>
<protein>
    <submittedName>
        <fullName evidence="7">ABC transporter permease</fullName>
    </submittedName>
</protein>
<dbReference type="AlphaFoldDB" id="A0A327JWS7"/>
<evidence type="ECO:0000313" key="7">
    <source>
        <dbReference type="EMBL" id="RAI27628.1"/>
    </source>
</evidence>
<dbReference type="RefSeq" id="WP_111434144.1">
    <property type="nucleotide sequence ID" value="NZ_JACIGG010000001.1"/>
</dbReference>
<feature type="transmembrane region" description="Helical" evidence="6">
    <location>
        <begin position="24"/>
        <end position="41"/>
    </location>
</feature>
<evidence type="ECO:0000256" key="2">
    <source>
        <dbReference type="ARBA" id="ARBA00022475"/>
    </source>
</evidence>